<dbReference type="Proteomes" id="UP000011668">
    <property type="component" value="Unassembled WGS sequence"/>
</dbReference>
<reference evidence="2 3" key="1">
    <citation type="journal article" date="2013" name="Nat. Commun.">
        <title>The evolution and pathogenic mechanisms of the rice sheath blight pathogen.</title>
        <authorList>
            <person name="Zheng A."/>
            <person name="Lin R."/>
            <person name="Xu L."/>
            <person name="Qin P."/>
            <person name="Tang C."/>
            <person name="Ai P."/>
            <person name="Zhang D."/>
            <person name="Liu Y."/>
            <person name="Sun Z."/>
            <person name="Feng H."/>
            <person name="Wang Y."/>
            <person name="Chen Y."/>
            <person name="Liang X."/>
            <person name="Fu R."/>
            <person name="Li Q."/>
            <person name="Zhang J."/>
            <person name="Yu X."/>
            <person name="Xie Z."/>
            <person name="Ding L."/>
            <person name="Guan P."/>
            <person name="Tang J."/>
            <person name="Liang Y."/>
            <person name="Wang S."/>
            <person name="Deng Q."/>
            <person name="Li S."/>
            <person name="Zhu J."/>
            <person name="Wang L."/>
            <person name="Liu H."/>
            <person name="Li P."/>
        </authorList>
    </citation>
    <scope>NUCLEOTIDE SEQUENCE [LARGE SCALE GENOMIC DNA]</scope>
    <source>
        <strain evidence="3">AG-1 IA</strain>
    </source>
</reference>
<comment type="caution">
    <text evidence="2">The sequence shown here is derived from an EMBL/GenBank/DDBJ whole genome shotgun (WGS) entry which is preliminary data.</text>
</comment>
<evidence type="ECO:0000313" key="3">
    <source>
        <dbReference type="Proteomes" id="UP000011668"/>
    </source>
</evidence>
<dbReference type="OMA" id="DPRWSIY"/>
<feature type="compositionally biased region" description="Polar residues" evidence="1">
    <location>
        <begin position="465"/>
        <end position="475"/>
    </location>
</feature>
<dbReference type="AlphaFoldDB" id="L8WT56"/>
<feature type="region of interest" description="Disordered" evidence="1">
    <location>
        <begin position="458"/>
        <end position="525"/>
    </location>
</feature>
<dbReference type="OrthoDB" id="205569at2759"/>
<dbReference type="STRING" id="983506.L8WT56"/>
<feature type="region of interest" description="Disordered" evidence="1">
    <location>
        <begin position="1"/>
        <end position="22"/>
    </location>
</feature>
<dbReference type="EMBL" id="AFRT01001117">
    <property type="protein sequence ID" value="ELU41165.1"/>
    <property type="molecule type" value="Genomic_DNA"/>
</dbReference>
<accession>L8WT56</accession>
<evidence type="ECO:0000256" key="1">
    <source>
        <dbReference type="SAM" id="MobiDB-lite"/>
    </source>
</evidence>
<protein>
    <submittedName>
        <fullName evidence="2">NpwBP domain-containing protein</fullName>
    </submittedName>
</protein>
<dbReference type="Pfam" id="PF12622">
    <property type="entry name" value="NpwBP"/>
    <property type="match status" value="1"/>
</dbReference>
<sequence>MAKGKSSNPADAFSKEGSTGKGAEEGGCVLCMFRCSNLPFLVQNKENRAKARETATLKKDTGGSCTSMARYIPMVYLTYDTGLETEIHELEDIGEEKLSSTQKDRLKELRTEVARIRKIKQDYVKAHPEQSHLVRGLEPRARRPEGTAATNAGKFVAWPAKRCNQHDPGGSQATPAVRTVFGKNGLPLHPERSIYYDPVLNPYGMPPPEALLPHEIEEDHGIQADPEREVSDEDSMMDSVHSDLDEEDSDDDDIVLPAGPPPSDLKHQSSDSDSEDSDNDIPMPPGPPPPKAPPPLPTGLPPTGPSFPPNAQYGIPFPPFPPNAAPHAQVHQHAPPPPPGFPTTLYSTYTTPLVQPVPYPQQMVGRELKARDRQFAEAVRAVQDPLSNIPHVTYQAHQAQRHQPPLSSSTGGQHMALQHGLPPKPSNVPQTIASATVSAEPELRDLKKEATAFVPTSMRRATKKGPNNSAASGLQINAAPDEGGDQSRLPAEPRKDLMSVLGSQLGAKDKRTSGSNTTGQGKDDYEKFLAEVGSFL</sequence>
<proteinExistence type="predicted"/>
<feature type="compositionally biased region" description="Acidic residues" evidence="1">
    <location>
        <begin position="244"/>
        <end position="254"/>
    </location>
</feature>
<gene>
    <name evidence="2" type="ORF">AG1IA_04808</name>
</gene>
<keyword evidence="3" id="KW-1185">Reference proteome</keyword>
<dbReference type="HOGENOM" id="CLU_040947_0_0_1"/>
<organism evidence="2 3">
    <name type="scientific">Thanatephorus cucumeris (strain AG1-IA)</name>
    <name type="common">Rice sheath blight fungus</name>
    <name type="synonym">Rhizoctonia solani</name>
    <dbReference type="NCBI Taxonomy" id="983506"/>
    <lineage>
        <taxon>Eukaryota</taxon>
        <taxon>Fungi</taxon>
        <taxon>Dikarya</taxon>
        <taxon>Basidiomycota</taxon>
        <taxon>Agaricomycotina</taxon>
        <taxon>Agaricomycetes</taxon>
        <taxon>Cantharellales</taxon>
        <taxon>Ceratobasidiaceae</taxon>
        <taxon>Rhizoctonia</taxon>
        <taxon>Rhizoctonia solani AG-1</taxon>
    </lineage>
</organism>
<feature type="compositionally biased region" description="Pro residues" evidence="1">
    <location>
        <begin position="282"/>
        <end position="308"/>
    </location>
</feature>
<name>L8WT56_THACA</name>
<evidence type="ECO:0000313" key="2">
    <source>
        <dbReference type="EMBL" id="ELU41165.1"/>
    </source>
</evidence>
<feature type="region of interest" description="Disordered" evidence="1">
    <location>
        <begin position="226"/>
        <end position="348"/>
    </location>
</feature>